<dbReference type="GO" id="GO:0044423">
    <property type="term" value="C:virion component"/>
    <property type="evidence" value="ECO:0007669"/>
    <property type="project" value="UniProtKB-KW"/>
</dbReference>
<name>A0A1Z3GCS5_9POXV</name>
<dbReference type="OrthoDB" id="798at10239"/>
<keyword evidence="7" id="KW-1185">Reference proteome</keyword>
<organism evidence="6 7">
    <name type="scientific">Seal parapoxvirus</name>
    <dbReference type="NCBI Taxonomy" id="187984"/>
    <lineage>
        <taxon>Viruses</taxon>
        <taxon>Varidnaviria</taxon>
        <taxon>Bamfordvirae</taxon>
        <taxon>Nucleocytoviricota</taxon>
        <taxon>Pokkesviricetes</taxon>
        <taxon>Chitovirales</taxon>
        <taxon>Poxviridae</taxon>
        <taxon>Chordopoxvirinae</taxon>
        <taxon>Parapoxvirus</taxon>
        <taxon>Parapoxvirus sealpox</taxon>
        <taxon>Grey sealpox virus</taxon>
    </lineage>
</organism>
<feature type="region of interest" description="Disordered" evidence="5">
    <location>
        <begin position="61"/>
        <end position="112"/>
    </location>
</feature>
<comment type="subcellular location">
    <subcellularLocation>
        <location evidence="1">Virion</location>
    </subcellularLocation>
</comment>
<proteinExistence type="predicted"/>
<evidence type="ECO:0000256" key="4">
    <source>
        <dbReference type="ARBA" id="ARBA00032365"/>
    </source>
</evidence>
<accession>A0A1Z3GCS5</accession>
<evidence type="ECO:0000313" key="6">
    <source>
        <dbReference type="EMBL" id="ASC55562.1"/>
    </source>
</evidence>
<dbReference type="Pfam" id="PF03292">
    <property type="entry name" value="Pox_P4B"/>
    <property type="match status" value="1"/>
</dbReference>
<evidence type="ECO:0000256" key="1">
    <source>
        <dbReference type="ARBA" id="ARBA00004328"/>
    </source>
</evidence>
<evidence type="ECO:0000256" key="2">
    <source>
        <dbReference type="ARBA" id="ARBA00022844"/>
    </source>
</evidence>
<dbReference type="EMBL" id="KY382358">
    <property type="protein sequence ID" value="ASC55562.1"/>
    <property type="molecule type" value="Genomic_DNA"/>
</dbReference>
<evidence type="ECO:0000313" key="7">
    <source>
        <dbReference type="Proteomes" id="UP000202998"/>
    </source>
</evidence>
<feature type="compositionally biased region" description="Low complexity" evidence="5">
    <location>
        <begin position="72"/>
        <end position="110"/>
    </location>
</feature>
<protein>
    <recommendedName>
        <fullName evidence="4">Virion core protein 4b</fullName>
    </recommendedName>
</protein>
<evidence type="ECO:0000256" key="3">
    <source>
        <dbReference type="ARBA" id="ARBA00025179"/>
    </source>
</evidence>
<sequence>MESSARPEHADAFFRSSFNLVPIYNSAGLSLECDHVHLPQKSLSCAVCSSLSLINREDMVSAGARAQRPVRSRSASRGSSSKRASKPSAQSQLSSARPSSRQPSSSSSGSVLMPVDRITSVHEWQMQIRKEGEMIADHLKASHYDPKTMTIQDLISVMNKLGIRNRDRSELFDLLNSVRAAMTNTGVSVSHAHPLVAIYTRNSPRVNKQMKELEALYSLSSYQNLLTTTQFQSTHFKDMSSSSDLLFCYRSPDSVGFVHPITMALFGIRLPALEAAFVTGDSLSLLQQLHNNHRVRPGNYQLLVNKLTEENPIIMPGVSDAVSMEIQRAVMHTNLRRCVLNLRMGIFHCSSDESIDNMLMKIIHPACSSIMSDEEQILASIFAIASFRPTLVSVARPSFGTGIGGILDMSLRSVPYLVVDSRKMITTSNTPLSIGGDGRFSCTAEAGRVLYLPSGSAGLGAGTGTDVASAVCAASAYMYDKERSPVITNGIVTFLVERRATGMMQTGECFTNARPMISDIPIEVAQDMTLNGIMYRLMSVVCYRVGDGALDSCGGVDSFANGYCTILFTDAGPWLYDPMSVISRSARESRLMRAMRNLFAQENGANGDAQSLNEWLRGDGAAALAAKQSQHMQHKTMFEDDLLTMEEAMLMISKYCCILVYAQEYDPYMSSRNMCDVLC</sequence>
<comment type="function">
    <text evidence="3">Major component of the virion core that undergoes proteolytic processing during the immature virion (IV) to mature virion (MV) transition. Essential for the formation of a structurally normal core.</text>
</comment>
<evidence type="ECO:0000256" key="5">
    <source>
        <dbReference type="SAM" id="MobiDB-lite"/>
    </source>
</evidence>
<dbReference type="Proteomes" id="UP000202998">
    <property type="component" value="Segment"/>
</dbReference>
<keyword evidence="2" id="KW-0946">Virion</keyword>
<gene>
    <name evidence="6" type="ORF">SePPVgORF071</name>
</gene>
<reference evidence="6 7" key="1">
    <citation type="journal article" date="2017" name="Sci. Rep.">
        <title>Recovery of the first full-length genome sequence of a parapoxvirus directly from a clinical sample.</title>
        <authorList>
            <person name="Gunther T."/>
            <person name="Haas L."/>
            <person name="Alawi M."/>
            <person name="Wohlsein P."/>
            <person name="Marks J."/>
            <person name="Grundhoff A."/>
            <person name="Becher P."/>
            <person name="Fischer N."/>
        </authorList>
    </citation>
    <scope>NUCLEOTIDE SEQUENCE [LARGE SCALE GENOMIC DNA]</scope>
    <source>
        <strain evidence="6">AFK76s1</strain>
    </source>
</reference>
<dbReference type="InterPro" id="IPR004972">
    <property type="entry name" value="P4B"/>
</dbReference>